<dbReference type="InterPro" id="IPR000719">
    <property type="entry name" value="Prot_kinase_dom"/>
</dbReference>
<dbReference type="InterPro" id="IPR011009">
    <property type="entry name" value="Kinase-like_dom_sf"/>
</dbReference>
<evidence type="ECO:0000256" key="4">
    <source>
        <dbReference type="ARBA" id="ARBA00022777"/>
    </source>
</evidence>
<dbReference type="Gene3D" id="3.30.200.20">
    <property type="entry name" value="Phosphorylase Kinase, domain 1"/>
    <property type="match status" value="1"/>
</dbReference>
<protein>
    <recommendedName>
        <fullName evidence="10">Protein kinase domain-containing protein</fullName>
    </recommendedName>
</protein>
<dbReference type="STRING" id="225164.V4B8P8"/>
<feature type="non-terminal residue" evidence="11">
    <location>
        <position position="1"/>
    </location>
</feature>
<evidence type="ECO:0000256" key="7">
    <source>
        <dbReference type="PIRSR" id="PIRSR000615-1"/>
    </source>
</evidence>
<dbReference type="PRINTS" id="PR00109">
    <property type="entry name" value="TYRKINASE"/>
</dbReference>
<sequence length="312" mass="35776">NFGCVCEGTLLEEDDIELKVAVKTLQDTDAGEINLKEFVEEALLMKDFEHPNVLKLIGITLSKDSSPLVILPFMGNGDLLKYVSDEEKEISLNQMIMFAIDISRGMEYLGSLKFVHRDLAARNCMLDDHFHVKVADFGLTRDIYEKGYYHSENKKTKLPIRWMAIESIERGTYSSKSDVWSLAVVIWELLTRGVTPYPGVEGWDVIAYLRSGRRLRKPWFSDDTLYSLMLACWNKDIEARPDFTEVTGQLNDILHEYETSSHGFTTDTFGKQVPNPPTLVTIPDCYNYYESLSPRTVETQQYFVLEKITSHL</sequence>
<feature type="binding site" evidence="9">
    <location>
        <position position="136"/>
    </location>
    <ligand>
        <name>Mg(2+)</name>
        <dbReference type="ChEBI" id="CHEBI:18420"/>
    </ligand>
</feature>
<evidence type="ECO:0000256" key="9">
    <source>
        <dbReference type="PIRSR" id="PIRSR000615-3"/>
    </source>
</evidence>
<dbReference type="InterPro" id="IPR020635">
    <property type="entry name" value="Tyr_kinase_cat_dom"/>
</dbReference>
<dbReference type="EMBL" id="KB203301">
    <property type="protein sequence ID" value="ESO85164.1"/>
    <property type="molecule type" value="Genomic_DNA"/>
</dbReference>
<dbReference type="CDD" id="cd00192">
    <property type="entry name" value="PTKc"/>
    <property type="match status" value="1"/>
</dbReference>
<dbReference type="GO" id="GO:0007399">
    <property type="term" value="P:nervous system development"/>
    <property type="evidence" value="ECO:0007669"/>
    <property type="project" value="TreeGrafter"/>
</dbReference>
<dbReference type="InterPro" id="IPR008266">
    <property type="entry name" value="Tyr_kinase_AS"/>
</dbReference>
<dbReference type="OMA" id="RDSSIMN"/>
<dbReference type="GO" id="GO:0046872">
    <property type="term" value="F:metal ion binding"/>
    <property type="evidence" value="ECO:0007669"/>
    <property type="project" value="UniProtKB-KW"/>
</dbReference>
<dbReference type="OrthoDB" id="546826at2759"/>
<accession>V4B8P8</accession>
<reference evidence="11 12" key="1">
    <citation type="journal article" date="2013" name="Nature">
        <title>Insights into bilaterian evolution from three spiralian genomes.</title>
        <authorList>
            <person name="Simakov O."/>
            <person name="Marletaz F."/>
            <person name="Cho S.J."/>
            <person name="Edsinger-Gonzales E."/>
            <person name="Havlak P."/>
            <person name="Hellsten U."/>
            <person name="Kuo D.H."/>
            <person name="Larsson T."/>
            <person name="Lv J."/>
            <person name="Arendt D."/>
            <person name="Savage R."/>
            <person name="Osoegawa K."/>
            <person name="de Jong P."/>
            <person name="Grimwood J."/>
            <person name="Chapman J.A."/>
            <person name="Shapiro H."/>
            <person name="Aerts A."/>
            <person name="Otillar R.P."/>
            <person name="Terry A.Y."/>
            <person name="Boore J.L."/>
            <person name="Grigoriev I.V."/>
            <person name="Lindberg D.R."/>
            <person name="Seaver E.C."/>
            <person name="Weisblat D.A."/>
            <person name="Putnam N.H."/>
            <person name="Rokhsar D.S."/>
        </authorList>
    </citation>
    <scope>NUCLEOTIDE SEQUENCE [LARGE SCALE GENOMIC DNA]</scope>
</reference>
<keyword evidence="12" id="KW-1185">Reference proteome</keyword>
<dbReference type="SUPFAM" id="SSF56112">
    <property type="entry name" value="Protein kinase-like (PK-like)"/>
    <property type="match status" value="1"/>
</dbReference>
<dbReference type="GO" id="GO:0043235">
    <property type="term" value="C:receptor complex"/>
    <property type="evidence" value="ECO:0007669"/>
    <property type="project" value="TreeGrafter"/>
</dbReference>
<keyword evidence="9" id="KW-0479">Metal-binding</keyword>
<dbReference type="InterPro" id="IPR001245">
    <property type="entry name" value="Ser-Thr/Tyr_kinase_cat_dom"/>
</dbReference>
<evidence type="ECO:0000256" key="6">
    <source>
        <dbReference type="ARBA" id="ARBA00023137"/>
    </source>
</evidence>
<keyword evidence="6" id="KW-0829">Tyrosine-protein kinase</keyword>
<dbReference type="SMART" id="SM00219">
    <property type="entry name" value="TyrKc"/>
    <property type="match status" value="1"/>
</dbReference>
<evidence type="ECO:0000313" key="12">
    <source>
        <dbReference type="Proteomes" id="UP000030746"/>
    </source>
</evidence>
<evidence type="ECO:0000256" key="5">
    <source>
        <dbReference type="ARBA" id="ARBA00022840"/>
    </source>
</evidence>
<evidence type="ECO:0000256" key="8">
    <source>
        <dbReference type="PIRSR" id="PIRSR000615-2"/>
    </source>
</evidence>
<dbReference type="FunFam" id="1.10.510.10:FF:000554">
    <property type="entry name" value="Predicted protein"/>
    <property type="match status" value="1"/>
</dbReference>
<evidence type="ECO:0000313" key="11">
    <source>
        <dbReference type="EMBL" id="ESO85164.1"/>
    </source>
</evidence>
<dbReference type="GO" id="GO:0005524">
    <property type="term" value="F:ATP binding"/>
    <property type="evidence" value="ECO:0007669"/>
    <property type="project" value="UniProtKB-KW"/>
</dbReference>
<dbReference type="Proteomes" id="UP000030746">
    <property type="component" value="Unassembled WGS sequence"/>
</dbReference>
<evidence type="ECO:0000259" key="10">
    <source>
        <dbReference type="PROSITE" id="PS50011"/>
    </source>
</evidence>
<dbReference type="HOGENOM" id="CLU_000288_7_40_1"/>
<name>V4B8P8_LOTGI</name>
<dbReference type="GeneID" id="20233107"/>
<dbReference type="CTD" id="20233107"/>
<keyword evidence="4" id="KW-0418">Kinase</keyword>
<keyword evidence="9" id="KW-0460">Magnesium</keyword>
<evidence type="ECO:0000256" key="3">
    <source>
        <dbReference type="ARBA" id="ARBA00022741"/>
    </source>
</evidence>
<dbReference type="PANTHER" id="PTHR24416:SF564">
    <property type="entry name" value="MACROPHAGE-STIMULATING PROTEIN RECEPTOR"/>
    <property type="match status" value="1"/>
</dbReference>
<feature type="binding site" evidence="9">
    <location>
        <position position="123"/>
    </location>
    <ligand>
        <name>Mg(2+)</name>
        <dbReference type="ChEBI" id="CHEBI:18420"/>
    </ligand>
</feature>
<proteinExistence type="predicted"/>
<dbReference type="RefSeq" id="XP_009064082.1">
    <property type="nucleotide sequence ID" value="XM_009065834.1"/>
</dbReference>
<dbReference type="GO" id="GO:0016477">
    <property type="term" value="P:cell migration"/>
    <property type="evidence" value="ECO:0007669"/>
    <property type="project" value="TreeGrafter"/>
</dbReference>
<feature type="active site" description="Proton acceptor" evidence="7">
    <location>
        <position position="118"/>
    </location>
</feature>
<feature type="domain" description="Protein kinase" evidence="10">
    <location>
        <begin position="1"/>
        <end position="258"/>
    </location>
</feature>
<dbReference type="Gene3D" id="1.10.510.10">
    <property type="entry name" value="Transferase(Phosphotransferase) domain 1"/>
    <property type="match status" value="1"/>
</dbReference>
<dbReference type="GO" id="GO:0004714">
    <property type="term" value="F:transmembrane receptor protein tyrosine kinase activity"/>
    <property type="evidence" value="ECO:0007669"/>
    <property type="project" value="TreeGrafter"/>
</dbReference>
<organism evidence="11 12">
    <name type="scientific">Lottia gigantea</name>
    <name type="common">Giant owl limpet</name>
    <dbReference type="NCBI Taxonomy" id="225164"/>
    <lineage>
        <taxon>Eukaryota</taxon>
        <taxon>Metazoa</taxon>
        <taxon>Spiralia</taxon>
        <taxon>Lophotrochozoa</taxon>
        <taxon>Mollusca</taxon>
        <taxon>Gastropoda</taxon>
        <taxon>Patellogastropoda</taxon>
        <taxon>Lottioidea</taxon>
        <taxon>Lottiidae</taxon>
        <taxon>Lottia</taxon>
    </lineage>
</organism>
<dbReference type="InterPro" id="IPR050122">
    <property type="entry name" value="RTK"/>
</dbReference>
<feature type="binding site" evidence="8">
    <location>
        <position position="122"/>
    </location>
    <ligand>
        <name>ATP</name>
        <dbReference type="ChEBI" id="CHEBI:30616"/>
    </ligand>
</feature>
<dbReference type="PROSITE" id="PS50011">
    <property type="entry name" value="PROTEIN_KINASE_DOM"/>
    <property type="match status" value="1"/>
</dbReference>
<dbReference type="KEGG" id="lgi:LOTGIDRAFT_130764"/>
<keyword evidence="5 8" id="KW-0067">ATP-binding</keyword>
<dbReference type="PANTHER" id="PTHR24416">
    <property type="entry name" value="TYROSINE-PROTEIN KINASE RECEPTOR"/>
    <property type="match status" value="1"/>
</dbReference>
<keyword evidence="3 8" id="KW-0547">Nucleotide-binding</keyword>
<gene>
    <name evidence="11" type="ORF">LOTGIDRAFT_130764</name>
</gene>
<keyword evidence="2" id="KW-0808">Transferase</keyword>
<evidence type="ECO:0000256" key="1">
    <source>
        <dbReference type="ARBA" id="ARBA00022553"/>
    </source>
</evidence>
<dbReference type="GO" id="GO:0005886">
    <property type="term" value="C:plasma membrane"/>
    <property type="evidence" value="ECO:0007669"/>
    <property type="project" value="TreeGrafter"/>
</dbReference>
<dbReference type="AlphaFoldDB" id="V4B8P8"/>
<keyword evidence="1" id="KW-0597">Phosphoprotein</keyword>
<evidence type="ECO:0000256" key="2">
    <source>
        <dbReference type="ARBA" id="ARBA00022679"/>
    </source>
</evidence>
<dbReference type="GO" id="GO:0007169">
    <property type="term" value="P:cell surface receptor protein tyrosine kinase signaling pathway"/>
    <property type="evidence" value="ECO:0007669"/>
    <property type="project" value="TreeGrafter"/>
</dbReference>
<dbReference type="PROSITE" id="PS00109">
    <property type="entry name" value="PROTEIN_KINASE_TYR"/>
    <property type="match status" value="1"/>
</dbReference>
<dbReference type="Pfam" id="PF07714">
    <property type="entry name" value="PK_Tyr_Ser-Thr"/>
    <property type="match status" value="1"/>
</dbReference>